<dbReference type="HOGENOM" id="CLU_002369_1_0_1"/>
<keyword evidence="7 11" id="KW-0479">Metal-binding</keyword>
<dbReference type="eggNOG" id="KOG1275">
    <property type="taxonomic scope" value="Eukaryota"/>
</dbReference>
<feature type="binding site" evidence="11">
    <location>
        <position position="911"/>
    </location>
    <ligand>
        <name>a divalent metal cation</name>
        <dbReference type="ChEBI" id="CHEBI:60240"/>
        <note>catalytic</note>
    </ligand>
</feature>
<evidence type="ECO:0000313" key="13">
    <source>
        <dbReference type="EMBL" id="CCE81558.1"/>
    </source>
</evidence>
<evidence type="ECO:0000256" key="3">
    <source>
        <dbReference type="ARBA" id="ARBA00022490"/>
    </source>
</evidence>
<dbReference type="Gene3D" id="3.90.70.10">
    <property type="entry name" value="Cysteine proteinases"/>
    <property type="match status" value="1"/>
</dbReference>
<dbReference type="InterPro" id="IPR028881">
    <property type="entry name" value="PAN2_UCH_dom"/>
</dbReference>
<dbReference type="FunCoup" id="G8YEF9">
    <property type="interactions" value="1160"/>
</dbReference>
<dbReference type="Gene3D" id="2.130.10.10">
    <property type="entry name" value="YVTN repeat-like/Quinoprotein amine dehydrogenase"/>
    <property type="match status" value="1"/>
</dbReference>
<comment type="caution">
    <text evidence="11">Lacks conserved residue(s) required for the propagation of feature annotation.</text>
</comment>
<comment type="domain">
    <text evidence="11">The linker, or PAN3 interaction domain (PID), between the WD40 repeats and the pseudo-UCH domain mediates interaction with PAN3.</text>
</comment>
<dbReference type="GO" id="GO:0000289">
    <property type="term" value="P:nuclear-transcribed mRNA poly(A) tail shortening"/>
    <property type="evidence" value="ECO:0007669"/>
    <property type="project" value="UniProtKB-UniRule"/>
</dbReference>
<dbReference type="HAMAP" id="MF_03182">
    <property type="entry name" value="PAN2"/>
    <property type="match status" value="1"/>
</dbReference>
<evidence type="ECO:0000256" key="8">
    <source>
        <dbReference type="ARBA" id="ARBA00022737"/>
    </source>
</evidence>
<gene>
    <name evidence="13" type="primary">Piso0_002217</name>
    <name evidence="11" type="synonym">PAN2</name>
    <name evidence="13" type="ORF">GNLVRS01_PISO0I05420g</name>
</gene>
<dbReference type="Pfam" id="PF00929">
    <property type="entry name" value="RNase_T"/>
    <property type="match status" value="1"/>
</dbReference>
<dbReference type="GO" id="GO:0046872">
    <property type="term" value="F:metal ion binding"/>
    <property type="evidence" value="ECO:0007669"/>
    <property type="project" value="UniProtKB-KW"/>
</dbReference>
<keyword evidence="14" id="KW-1185">Reference proteome</keyword>
<keyword evidence="6 11" id="KW-0540">Nuclease</keyword>
<dbReference type="OMA" id="TQELLWT"/>
<dbReference type="InterPro" id="IPR048841">
    <property type="entry name" value="PAN2_N"/>
</dbReference>
<dbReference type="Proteomes" id="UP000005222">
    <property type="component" value="Chromosome I"/>
</dbReference>
<evidence type="ECO:0000256" key="6">
    <source>
        <dbReference type="ARBA" id="ARBA00022722"/>
    </source>
</evidence>
<dbReference type="PANTHER" id="PTHR15728">
    <property type="entry name" value="DEADENYLATION COMPLEX CATALYTIC SUBUNIT PAN2"/>
    <property type="match status" value="1"/>
</dbReference>
<dbReference type="GO" id="GO:0003676">
    <property type="term" value="F:nucleic acid binding"/>
    <property type="evidence" value="ECO:0007669"/>
    <property type="project" value="InterPro"/>
</dbReference>
<dbReference type="PROSITE" id="PS50235">
    <property type="entry name" value="USP_3"/>
    <property type="match status" value="1"/>
</dbReference>
<comment type="catalytic activity">
    <reaction evidence="1 11">
        <text>Exonucleolytic cleavage of poly(A) to 5'-AMP.</text>
        <dbReference type="EC" id="3.1.13.4"/>
    </reaction>
</comment>
<dbReference type="OrthoDB" id="16516at2759"/>
<feature type="binding site" evidence="11">
    <location>
        <position position="913"/>
    </location>
    <ligand>
        <name>a divalent metal cation</name>
        <dbReference type="ChEBI" id="CHEBI:60240"/>
        <note>catalytic</note>
    </ligand>
</feature>
<feature type="domain" description="USP" evidence="12">
    <location>
        <begin position="513"/>
        <end position="852"/>
    </location>
</feature>
<comment type="subcellular location">
    <subcellularLocation>
        <location evidence="2 11">Cytoplasm</location>
    </subcellularLocation>
</comment>
<keyword evidence="5 11" id="KW-0507">mRNA processing</keyword>
<dbReference type="InterPro" id="IPR015943">
    <property type="entry name" value="WD40/YVTN_repeat-like_dom_sf"/>
</dbReference>
<sequence>MESWGEVSRVVATASPGSGEASKISTLMFDAQYNLLWCGDAAGYTRSFTPSNSTLGTPYSGVQLSQYTKFKTSGGDTEVIQFLNHSKGILSLSRDSVNLNNRRGVSQLVVNSTTLNEPRFRGLSAMSFNASSSNDIVVAGDRLFKVDLAKPNQTSELSHDGNVSHMSNASKLLVLGLSSGEVELFDPLSNQSISTFHGHNGFLSDMDVQGNYILSCGNSTRVRRTTHVQTSSVVDPLVNIYDIRMMRPLAPIPFSPGASFAKFHAKLPNIIVIASASGQIQFVDRYDQSKIYVYQADLKTYSGKNRSSALNNNIGNFVASGNGEYIAFSDDYNLHLWSLLGNTSTNFSNFPSNLEQPDQITPFSQNNIDVDKMVPLSCVGMPYFKDLLLSNYGHDHYFTKELSKVPNPIDIDLLEAYGTLSYFPYDSAKYGHRNIYKGYRSVKDNFNSKQNLIPKFISEKTGDEHTSYMDNVAFSYKSEDSSIPNCYTNLKIHYSRFGVDDFDFSFYNRTKYSGLENHLDNSYVNPLIQIYKYCSIFQNFVIKQSLKEWLPTDLDTVINKGNESGSSLVTELGYLFDMMDKSVGKNCIITNFSKVLSTKQEANRQGLINEDECKSLNAFDLRDIIIKLNRYLLDCCDSELREQYSTSLDNIMRCVYSIETRSNGCGIADRSYASSLYIDLTEVPYNRAIINGLNRSLTIVDSIEHSMQQSKTIPCQYCDKNYKHFLEIRRTLVKCPPILSININLSAQDTKFIKEHNGWLSKEFFLLSENGRSFISTREENGFNKYELLGYVCEINHGSELARGAHSLVTYIKIEDKWLLFNDFLVMEIPEEEVFDISPAWKKPVIALYQLSKPEKFEQFRKETFHQLSGLNDTILYRDHFMEGIREGMKKEYELLTREEAPQVGSLLAIDAEFVVLNSEKVEIDSDGTRTLVKPRKISLARISAIRGKGKMRGTPFIDDYIVHTGYIDDYLTKFSGIQPGDLYPTESTKSLTTLQTAYRKLWLLLNLGCVFVGHGLQNDFRCINLHVPKSQIRDTAELFYLADFKRKLSLKFLAYILLKEKVQTGNHDSIEDALTALLLYEKYLQLASTGEFNQALYRMYVEGQYLRFRVPDS</sequence>
<reference evidence="13 14" key="1">
    <citation type="journal article" date="2012" name="G3 (Bethesda)">
        <title>Pichia sorbitophila, an interspecies yeast hybrid reveals early steps of genome resolution following polyploidization.</title>
        <authorList>
            <person name="Leh Louis V."/>
            <person name="Despons L."/>
            <person name="Friedrich A."/>
            <person name="Martin T."/>
            <person name="Durrens P."/>
            <person name="Casaregola S."/>
            <person name="Neuveglise C."/>
            <person name="Fairhead C."/>
            <person name="Marck C."/>
            <person name="Cruz J.A."/>
            <person name="Straub M.L."/>
            <person name="Kugler V."/>
            <person name="Sacerdot C."/>
            <person name="Uzunov Z."/>
            <person name="Thierry A."/>
            <person name="Weiss S."/>
            <person name="Bleykasten C."/>
            <person name="De Montigny J."/>
            <person name="Jacques N."/>
            <person name="Jung P."/>
            <person name="Lemaire M."/>
            <person name="Mallet S."/>
            <person name="Morel G."/>
            <person name="Richard G.F."/>
            <person name="Sarkar A."/>
            <person name="Savel G."/>
            <person name="Schacherer J."/>
            <person name="Seret M.L."/>
            <person name="Talla E."/>
            <person name="Samson G."/>
            <person name="Jubin C."/>
            <person name="Poulain J."/>
            <person name="Vacherie B."/>
            <person name="Barbe V."/>
            <person name="Pelletier E."/>
            <person name="Sherman D.J."/>
            <person name="Westhof E."/>
            <person name="Weissenbach J."/>
            <person name="Baret P.V."/>
            <person name="Wincker P."/>
            <person name="Gaillardin C."/>
            <person name="Dujon B."/>
            <person name="Souciet J.L."/>
        </authorList>
    </citation>
    <scope>NUCLEOTIDE SEQUENCE [LARGE SCALE GENOMIC DNA]</scope>
    <source>
        <strain evidence="14">ATCC MYA-4447 / BCRC 22081 / CBS 7064 / NBRC 10061 / NRRL Y-12695</strain>
    </source>
</reference>
<evidence type="ECO:0000256" key="2">
    <source>
        <dbReference type="ARBA" id="ARBA00004496"/>
    </source>
</evidence>
<evidence type="ECO:0000256" key="10">
    <source>
        <dbReference type="ARBA" id="ARBA00022839"/>
    </source>
</evidence>
<dbReference type="InterPro" id="IPR012337">
    <property type="entry name" value="RNaseH-like_sf"/>
</dbReference>
<dbReference type="InterPro" id="IPR028889">
    <property type="entry name" value="USP"/>
</dbReference>
<comment type="cofactor">
    <cofactor evidence="11">
        <name>a divalent metal cation</name>
        <dbReference type="ChEBI" id="CHEBI:60240"/>
    </cofactor>
    <text evidence="11">Binds 2 metal cations per subunit in the catalytic exonuclease domain.</text>
</comment>
<evidence type="ECO:0000256" key="11">
    <source>
        <dbReference type="HAMAP-Rule" id="MF_03182"/>
    </source>
</evidence>
<feature type="binding site" evidence="11">
    <location>
        <position position="1020"/>
    </location>
    <ligand>
        <name>a divalent metal cation</name>
        <dbReference type="ChEBI" id="CHEBI:60240"/>
        <note>catalytic</note>
    </ligand>
</feature>
<keyword evidence="3 11" id="KW-0963">Cytoplasm</keyword>
<evidence type="ECO:0000259" key="12">
    <source>
        <dbReference type="PROSITE" id="PS50235"/>
    </source>
</evidence>
<evidence type="ECO:0000256" key="7">
    <source>
        <dbReference type="ARBA" id="ARBA00022723"/>
    </source>
</evidence>
<dbReference type="GO" id="GO:0000932">
    <property type="term" value="C:P-body"/>
    <property type="evidence" value="ECO:0007669"/>
    <property type="project" value="TreeGrafter"/>
</dbReference>
<dbReference type="SUPFAM" id="SSF50978">
    <property type="entry name" value="WD40 repeat-like"/>
    <property type="match status" value="1"/>
</dbReference>
<comment type="activity regulation">
    <text evidence="11">Positively regulated by the regulatory subunit PAN3.</text>
</comment>
<keyword evidence="8" id="KW-0677">Repeat</keyword>
<dbReference type="CDD" id="cd06143">
    <property type="entry name" value="PAN2_exo"/>
    <property type="match status" value="1"/>
</dbReference>
<evidence type="ECO:0000256" key="4">
    <source>
        <dbReference type="ARBA" id="ARBA00022574"/>
    </source>
</evidence>
<dbReference type="FunFam" id="3.30.420.10:FF:000028">
    <property type="entry name" value="PAN2-PAN3 deadenylation complex catalytic subunit PAN2"/>
    <property type="match status" value="1"/>
</dbReference>
<dbReference type="SUPFAM" id="SSF54001">
    <property type="entry name" value="Cysteine proteinases"/>
    <property type="match status" value="1"/>
</dbReference>
<dbReference type="InterPro" id="IPR036322">
    <property type="entry name" value="WD40_repeat_dom_sf"/>
</dbReference>
<dbReference type="GO" id="GO:0004535">
    <property type="term" value="F:poly(A)-specific ribonuclease activity"/>
    <property type="evidence" value="ECO:0007669"/>
    <property type="project" value="UniProtKB-UniRule"/>
</dbReference>
<dbReference type="InterPro" id="IPR030843">
    <property type="entry name" value="PAN2"/>
</dbReference>
<dbReference type="InterPro" id="IPR050785">
    <property type="entry name" value="PAN2-PAN3_catalytic_subunit"/>
</dbReference>
<dbReference type="InParanoid" id="G8YEF9"/>
<dbReference type="EMBL" id="FO082051">
    <property type="protein sequence ID" value="CCE81558.1"/>
    <property type="molecule type" value="Genomic_DNA"/>
</dbReference>
<feature type="binding site" evidence="11">
    <location>
        <position position="1073"/>
    </location>
    <ligand>
        <name>a divalent metal cation</name>
        <dbReference type="ChEBI" id="CHEBI:60240"/>
        <note>catalytic</note>
    </ligand>
</feature>
<dbReference type="Pfam" id="PF20770">
    <property type="entry name" value="PAN2_N"/>
    <property type="match status" value="1"/>
</dbReference>
<name>G8YEF9_PICSO</name>
<evidence type="ECO:0000256" key="1">
    <source>
        <dbReference type="ARBA" id="ARBA00001663"/>
    </source>
</evidence>
<dbReference type="EC" id="3.1.13.4" evidence="11"/>
<comment type="subunit">
    <text evidence="11">Forms a heterotrimer with an asymmetric homodimer of the regulatory subunit PAN3 to form the poly(A)-nuclease (PAN) deadenylation complex.</text>
</comment>
<dbReference type="GO" id="GO:0006397">
    <property type="term" value="P:mRNA processing"/>
    <property type="evidence" value="ECO:0007669"/>
    <property type="project" value="UniProtKB-KW"/>
</dbReference>
<keyword evidence="4" id="KW-0853">WD repeat</keyword>
<dbReference type="InterPro" id="IPR038765">
    <property type="entry name" value="Papain-like_cys_pep_sf"/>
</dbReference>
<dbReference type="AlphaFoldDB" id="G8YEF9"/>
<protein>
    <recommendedName>
        <fullName evidence="11">PAN2-PAN3 deadenylation complex catalytic subunit PAN2</fullName>
        <ecNumber evidence="11">3.1.13.4</ecNumber>
    </recommendedName>
    <alternativeName>
        <fullName evidence="11">PAB1P-dependent poly(A)-specific ribonuclease</fullName>
    </alternativeName>
    <alternativeName>
        <fullName evidence="11">Poly(A)-nuclease deadenylation complex subunit 2</fullName>
        <shortName evidence="11">PAN deadenylation complex subunit 2</shortName>
    </alternativeName>
</protein>
<dbReference type="InterPro" id="IPR036397">
    <property type="entry name" value="RNaseH_sf"/>
</dbReference>
<proteinExistence type="inferred from homology"/>
<evidence type="ECO:0000313" key="14">
    <source>
        <dbReference type="Proteomes" id="UP000005222"/>
    </source>
</evidence>
<dbReference type="STRING" id="559304.G8YEF9"/>
<dbReference type="SUPFAM" id="SSF53098">
    <property type="entry name" value="Ribonuclease H-like"/>
    <property type="match status" value="1"/>
</dbReference>
<comment type="similarity">
    <text evidence="11">Belongs to the peptidase C19 family. PAN2 subfamily.</text>
</comment>
<comment type="domain">
    <text evidence="11">Contains a pseudo-UCH domain. This ubiquitin C-terminal hydrolase (UCH)-like or ubiquitin specific protease (USP)-like domain is predicted to be catalytically inactive because it lacks the active site catalytic triad characteristic of thiol proteases, with residues at the equivalent structural positions that are incompatible with catalysis, and it cannot bind ubiquitin. It functions as a structural scaffold for intra- and intermolecular interactions in the complex.</text>
</comment>
<dbReference type="InterPro" id="IPR013520">
    <property type="entry name" value="Ribonucl_H"/>
</dbReference>
<keyword evidence="10 11" id="KW-0269">Exonuclease</keyword>
<dbReference type="Gene3D" id="3.30.420.10">
    <property type="entry name" value="Ribonuclease H-like superfamily/Ribonuclease H"/>
    <property type="match status" value="1"/>
</dbReference>
<evidence type="ECO:0000256" key="5">
    <source>
        <dbReference type="ARBA" id="ARBA00022664"/>
    </source>
</evidence>
<dbReference type="Pfam" id="PF13423">
    <property type="entry name" value="UCH_1"/>
    <property type="match status" value="1"/>
</dbReference>
<organism evidence="13 14">
    <name type="scientific">Pichia sorbitophila (strain ATCC MYA-4447 / BCRC 22081 / CBS 7064 / NBRC 10061 / NRRL Y-12695)</name>
    <name type="common">Hybrid yeast</name>
    <dbReference type="NCBI Taxonomy" id="559304"/>
    <lineage>
        <taxon>Eukaryota</taxon>
        <taxon>Fungi</taxon>
        <taxon>Dikarya</taxon>
        <taxon>Ascomycota</taxon>
        <taxon>Saccharomycotina</taxon>
        <taxon>Pichiomycetes</taxon>
        <taxon>Debaryomycetaceae</taxon>
        <taxon>Millerozyma</taxon>
    </lineage>
</organism>
<evidence type="ECO:0000256" key="9">
    <source>
        <dbReference type="ARBA" id="ARBA00022801"/>
    </source>
</evidence>
<dbReference type="SMART" id="SM00479">
    <property type="entry name" value="EXOIII"/>
    <property type="match status" value="1"/>
</dbReference>
<dbReference type="PANTHER" id="PTHR15728:SF0">
    <property type="entry name" value="PAN2-PAN3 DEADENYLATION COMPLEX CATALYTIC SUBUNIT PAN2"/>
    <property type="match status" value="1"/>
</dbReference>
<keyword evidence="9 11" id="KW-0378">Hydrolase</keyword>
<dbReference type="GO" id="GO:0031251">
    <property type="term" value="C:PAN complex"/>
    <property type="evidence" value="ECO:0007669"/>
    <property type="project" value="UniProtKB-UniRule"/>
</dbReference>
<accession>G8YEF9</accession>
<comment type="function">
    <text evidence="11">Catalytic subunit of the poly(A)-nuclease (PAN) deadenylation complex, one of two cytoplasmic mRNA deadenylases involved in mRNA turnover. PAN specifically shortens poly(A) tails of RNA and the activity is stimulated by poly(A)-binding protein PAB1. PAN deadenylation is followed by rapid degradation of the shortened mRNA tails by the CCR4-NOT complex. Deadenylated mRNAs are then degraded by two alternative mechanisms, namely exosome-mediated 3'-5' exonucleolytic degradation, or deadenlyation-dependent mRNA decaping and subsequent 5'-3' exonucleolytic degradation by XRN1. May also be involved in post-transcriptional maturation of mRNA poly(A) tails.</text>
</comment>